<keyword evidence="2" id="KW-1003">Cell membrane</keyword>
<dbReference type="InterPro" id="IPR004673">
    <property type="entry name" value="L-rhamnose-proton_sym_RhaT"/>
</dbReference>
<keyword evidence="1" id="KW-0813">Transport</keyword>
<gene>
    <name evidence="10" type="ORF">ALGA_0546</name>
</gene>
<keyword evidence="3" id="KW-0997">Cell inner membrane</keyword>
<dbReference type="OrthoDB" id="5241629at2"/>
<dbReference type="EMBL" id="AP018042">
    <property type="protein sequence ID" value="BAX78939.1"/>
    <property type="molecule type" value="Genomic_DNA"/>
</dbReference>
<reference evidence="10 11" key="1">
    <citation type="journal article" date="2018" name="Mar. Genomics">
        <title>Complete genome sequence of Marinifilaceae bacterium strain SPP2, isolated from the Antarctic marine sediment.</title>
        <authorList>
            <person name="Watanabe M."/>
            <person name="Kojima H."/>
            <person name="Fukui M."/>
        </authorList>
    </citation>
    <scope>NUCLEOTIDE SEQUENCE [LARGE SCALE GENOMIC DNA]</scope>
    <source>
        <strain evidence="10 11">SPP2</strain>
    </source>
</reference>
<feature type="transmembrane region" description="Helical" evidence="9">
    <location>
        <begin position="312"/>
        <end position="331"/>
    </location>
</feature>
<dbReference type="Proteomes" id="UP000218267">
    <property type="component" value="Chromosome"/>
</dbReference>
<dbReference type="GO" id="GO:0016020">
    <property type="term" value="C:membrane"/>
    <property type="evidence" value="ECO:0007669"/>
    <property type="project" value="InterPro"/>
</dbReference>
<name>A0A1Y1CF14_9BACT</name>
<feature type="transmembrane region" description="Helical" evidence="9">
    <location>
        <begin position="125"/>
        <end position="144"/>
    </location>
</feature>
<feature type="transmembrane region" description="Helical" evidence="9">
    <location>
        <begin position="205"/>
        <end position="229"/>
    </location>
</feature>
<evidence type="ECO:0000256" key="1">
    <source>
        <dbReference type="ARBA" id="ARBA00022448"/>
    </source>
</evidence>
<keyword evidence="7 9" id="KW-1133">Transmembrane helix</keyword>
<evidence type="ECO:0000256" key="4">
    <source>
        <dbReference type="ARBA" id="ARBA00022597"/>
    </source>
</evidence>
<accession>A0A1Y1CF14</accession>
<organism evidence="10 11">
    <name type="scientific">Labilibaculum antarcticum</name>
    <dbReference type="NCBI Taxonomy" id="1717717"/>
    <lineage>
        <taxon>Bacteria</taxon>
        <taxon>Pseudomonadati</taxon>
        <taxon>Bacteroidota</taxon>
        <taxon>Bacteroidia</taxon>
        <taxon>Marinilabiliales</taxon>
        <taxon>Marinifilaceae</taxon>
        <taxon>Labilibaculum</taxon>
    </lineage>
</organism>
<evidence type="ECO:0000256" key="3">
    <source>
        <dbReference type="ARBA" id="ARBA00022519"/>
    </source>
</evidence>
<protein>
    <recommendedName>
        <fullName evidence="12">Rhamnose/proton symporter RhaT</fullName>
    </recommendedName>
</protein>
<dbReference type="KEGG" id="mbas:ALGA_0546"/>
<dbReference type="AlphaFoldDB" id="A0A1Y1CF14"/>
<keyword evidence="11" id="KW-1185">Reference proteome</keyword>
<keyword evidence="8 9" id="KW-0472">Membrane</keyword>
<keyword evidence="5 9" id="KW-0812">Transmembrane</keyword>
<evidence type="ECO:0000256" key="9">
    <source>
        <dbReference type="SAM" id="Phobius"/>
    </source>
</evidence>
<sequence length="337" mass="35625">MIEGIIWAIFAGLMLGTYALPEKFTKDFAFENTWGLMFTLNMFLIPIISASLLIKGFGGVLSGIPTDILLKMAIASMMWGLGAMMWGKAINYIGLSLGFSIFIGTVILVGSLLPFLVDGLPTSNVLVYILSGIAVVLIGVVMNGKAGITRESDEKADSTSEKVSMTKGIVIAVVGGLLATGFSFANALGRPYLHEACQAAGNPEWVTSVAVMFVIYVCGGLVVTPYFIVKLTQQGLWKNFKTAHLGKNTLLILGMAVLNFAASATFAYAAFKLGKAGNTVGYAIFNTTSVAVAIVGGLLTREWVKASGKARLYLYIGLACMIIGVVIIALGNSQGVM</sequence>
<proteinExistence type="predicted"/>
<feature type="transmembrane region" description="Helical" evidence="9">
    <location>
        <begin position="90"/>
        <end position="113"/>
    </location>
</feature>
<dbReference type="Pfam" id="PF06379">
    <property type="entry name" value="RhaT"/>
    <property type="match status" value="1"/>
</dbReference>
<feature type="transmembrane region" description="Helical" evidence="9">
    <location>
        <begin position="165"/>
        <end position="185"/>
    </location>
</feature>
<evidence type="ECO:0000256" key="8">
    <source>
        <dbReference type="ARBA" id="ARBA00023136"/>
    </source>
</evidence>
<reference evidence="11" key="2">
    <citation type="journal article" date="2020" name="Antonie Van Leeuwenhoek">
        <title>Labilibaculum antarcticum sp. nov., a novel facultative anaerobic, psychrotorelant bacterium isolated from marine sediment of Antarctica.</title>
        <authorList>
            <person name="Watanabe M."/>
            <person name="Kojima H."/>
            <person name="Fukui M."/>
        </authorList>
    </citation>
    <scope>NUCLEOTIDE SEQUENCE [LARGE SCALE GENOMIC DNA]</scope>
    <source>
        <strain evidence="11">SPP2</strain>
    </source>
</reference>
<evidence type="ECO:0000313" key="11">
    <source>
        <dbReference type="Proteomes" id="UP000218267"/>
    </source>
</evidence>
<dbReference type="GO" id="GO:0015153">
    <property type="term" value="F:rhamnose transmembrane transporter activity"/>
    <property type="evidence" value="ECO:0007669"/>
    <property type="project" value="InterPro"/>
</dbReference>
<keyword evidence="6" id="KW-0769">Symport</keyword>
<feature type="transmembrane region" description="Helical" evidence="9">
    <location>
        <begin position="250"/>
        <end position="271"/>
    </location>
</feature>
<feature type="transmembrane region" description="Helical" evidence="9">
    <location>
        <begin position="283"/>
        <end position="300"/>
    </location>
</feature>
<evidence type="ECO:0000256" key="6">
    <source>
        <dbReference type="ARBA" id="ARBA00022847"/>
    </source>
</evidence>
<evidence type="ECO:0000256" key="5">
    <source>
        <dbReference type="ARBA" id="ARBA00022692"/>
    </source>
</evidence>
<evidence type="ECO:0000256" key="2">
    <source>
        <dbReference type="ARBA" id="ARBA00022475"/>
    </source>
</evidence>
<evidence type="ECO:0000313" key="10">
    <source>
        <dbReference type="EMBL" id="BAX78939.1"/>
    </source>
</evidence>
<dbReference type="GO" id="GO:0015293">
    <property type="term" value="F:symporter activity"/>
    <property type="evidence" value="ECO:0007669"/>
    <property type="project" value="UniProtKB-KW"/>
</dbReference>
<evidence type="ECO:0000256" key="7">
    <source>
        <dbReference type="ARBA" id="ARBA00022989"/>
    </source>
</evidence>
<keyword evidence="4" id="KW-0762">Sugar transport</keyword>
<dbReference type="RefSeq" id="WP_096427848.1">
    <property type="nucleotide sequence ID" value="NZ_AP018042.1"/>
</dbReference>
<evidence type="ECO:0008006" key="12">
    <source>
        <dbReference type="Google" id="ProtNLM"/>
    </source>
</evidence>
<feature type="transmembrane region" description="Helical" evidence="9">
    <location>
        <begin position="43"/>
        <end position="70"/>
    </location>
</feature>